<evidence type="ECO:0000256" key="6">
    <source>
        <dbReference type="ARBA" id="ARBA00029447"/>
    </source>
</evidence>
<comment type="caution">
    <text evidence="11">The sequence shown here is derived from an EMBL/GenBank/DDBJ whole genome shotgun (WGS) entry which is preliminary data.</text>
</comment>
<organism evidence="11 12">
    <name type="scientific">Denitromonas iodatirespirans</name>
    <dbReference type="NCBI Taxonomy" id="2795389"/>
    <lineage>
        <taxon>Bacteria</taxon>
        <taxon>Pseudomonadati</taxon>
        <taxon>Pseudomonadota</taxon>
        <taxon>Betaproteobacteria</taxon>
        <taxon>Rhodocyclales</taxon>
        <taxon>Zoogloeaceae</taxon>
        <taxon>Denitromonas</taxon>
    </lineage>
</organism>
<dbReference type="PROSITE" id="PS50885">
    <property type="entry name" value="HAMP"/>
    <property type="match status" value="1"/>
</dbReference>
<dbReference type="SUPFAM" id="SSF58104">
    <property type="entry name" value="Methyl-accepting chemotaxis protein (MCP) signaling domain"/>
    <property type="match status" value="1"/>
</dbReference>
<evidence type="ECO:0000256" key="7">
    <source>
        <dbReference type="PROSITE-ProRule" id="PRU00284"/>
    </source>
</evidence>
<name>A0A944DA13_DENI1</name>
<dbReference type="SMART" id="SM00283">
    <property type="entry name" value="MA"/>
    <property type="match status" value="1"/>
</dbReference>
<dbReference type="EMBL" id="JAEKFT010000018">
    <property type="protein sequence ID" value="MBT0962555.1"/>
    <property type="molecule type" value="Genomic_DNA"/>
</dbReference>
<evidence type="ECO:0000256" key="1">
    <source>
        <dbReference type="ARBA" id="ARBA00004141"/>
    </source>
</evidence>
<gene>
    <name evidence="11" type="ORF">I8J34_15350</name>
</gene>
<evidence type="ECO:0000259" key="9">
    <source>
        <dbReference type="PROSITE" id="PS50111"/>
    </source>
</evidence>
<dbReference type="SMART" id="SM00304">
    <property type="entry name" value="HAMP"/>
    <property type="match status" value="2"/>
</dbReference>
<proteinExistence type="inferred from homology"/>
<dbReference type="Proteomes" id="UP000694660">
    <property type="component" value="Unassembled WGS sequence"/>
</dbReference>
<keyword evidence="2 8" id="KW-0812">Transmembrane</keyword>
<dbReference type="GO" id="GO:0007165">
    <property type="term" value="P:signal transduction"/>
    <property type="evidence" value="ECO:0007669"/>
    <property type="project" value="UniProtKB-KW"/>
</dbReference>
<dbReference type="AlphaFoldDB" id="A0A944DA13"/>
<dbReference type="Pfam" id="PF00672">
    <property type="entry name" value="HAMP"/>
    <property type="match status" value="1"/>
</dbReference>
<dbReference type="RefSeq" id="WP_214362507.1">
    <property type="nucleotide sequence ID" value="NZ_JAEKFT010000018.1"/>
</dbReference>
<dbReference type="FunFam" id="1.10.287.950:FF:000001">
    <property type="entry name" value="Methyl-accepting chemotaxis sensory transducer"/>
    <property type="match status" value="1"/>
</dbReference>
<dbReference type="InterPro" id="IPR004089">
    <property type="entry name" value="MCPsignal_dom"/>
</dbReference>
<feature type="domain" description="Methyl-accepting transducer" evidence="9">
    <location>
        <begin position="403"/>
        <end position="639"/>
    </location>
</feature>
<evidence type="ECO:0000313" key="11">
    <source>
        <dbReference type="EMBL" id="MBT0962555.1"/>
    </source>
</evidence>
<protein>
    <submittedName>
        <fullName evidence="11">Methyl-accepting chemotaxis protein</fullName>
    </submittedName>
</protein>
<keyword evidence="4 8" id="KW-0472">Membrane</keyword>
<evidence type="ECO:0000256" key="2">
    <source>
        <dbReference type="ARBA" id="ARBA00022692"/>
    </source>
</evidence>
<reference evidence="12" key="1">
    <citation type="journal article" date="2022" name="ISME J.">
        <title>Genetic and phylogenetic analysis of dissimilatory iodate-reducing bacteria identifies potential niches across the world's oceans.</title>
        <authorList>
            <person name="Reyes-Umana V."/>
            <person name="Henning Z."/>
            <person name="Lee K."/>
            <person name="Barnum T.P."/>
            <person name="Coates J.D."/>
        </authorList>
    </citation>
    <scope>NUCLEOTIDE SEQUENCE [LARGE SCALE GENOMIC DNA]</scope>
    <source>
        <strain evidence="12">IR12</strain>
    </source>
</reference>
<dbReference type="InterPro" id="IPR003660">
    <property type="entry name" value="HAMP_dom"/>
</dbReference>
<evidence type="ECO:0000256" key="5">
    <source>
        <dbReference type="ARBA" id="ARBA00023224"/>
    </source>
</evidence>
<dbReference type="GO" id="GO:0016020">
    <property type="term" value="C:membrane"/>
    <property type="evidence" value="ECO:0007669"/>
    <property type="project" value="UniProtKB-SubCell"/>
</dbReference>
<feature type="transmembrane region" description="Helical" evidence="8">
    <location>
        <begin position="323"/>
        <end position="348"/>
    </location>
</feature>
<dbReference type="GO" id="GO:0006935">
    <property type="term" value="P:chemotaxis"/>
    <property type="evidence" value="ECO:0007669"/>
    <property type="project" value="UniProtKB-ARBA"/>
</dbReference>
<dbReference type="PANTHER" id="PTHR32089">
    <property type="entry name" value="METHYL-ACCEPTING CHEMOTAXIS PROTEIN MCPB"/>
    <property type="match status" value="1"/>
</dbReference>
<comment type="subcellular location">
    <subcellularLocation>
        <location evidence="1">Membrane</location>
        <topology evidence="1">Multi-pass membrane protein</topology>
    </subcellularLocation>
</comment>
<evidence type="ECO:0000256" key="4">
    <source>
        <dbReference type="ARBA" id="ARBA00023136"/>
    </source>
</evidence>
<keyword evidence="12" id="KW-1185">Reference proteome</keyword>
<comment type="similarity">
    <text evidence="6">Belongs to the methyl-accepting chemotaxis (MCP) protein family.</text>
</comment>
<dbReference type="Gene3D" id="1.10.287.950">
    <property type="entry name" value="Methyl-accepting chemotaxis protein"/>
    <property type="match status" value="1"/>
</dbReference>
<dbReference type="CDD" id="cd11386">
    <property type="entry name" value="MCP_signal"/>
    <property type="match status" value="1"/>
</dbReference>
<feature type="transmembrane region" description="Helical" evidence="8">
    <location>
        <begin position="20"/>
        <end position="41"/>
    </location>
</feature>
<evidence type="ECO:0000259" key="10">
    <source>
        <dbReference type="PROSITE" id="PS50885"/>
    </source>
</evidence>
<evidence type="ECO:0000256" key="3">
    <source>
        <dbReference type="ARBA" id="ARBA00022989"/>
    </source>
</evidence>
<evidence type="ECO:0000313" key="12">
    <source>
        <dbReference type="Proteomes" id="UP000694660"/>
    </source>
</evidence>
<dbReference type="PANTHER" id="PTHR32089:SF119">
    <property type="entry name" value="METHYL-ACCEPTING CHEMOTAXIS PROTEIN CTPL"/>
    <property type="match status" value="1"/>
</dbReference>
<keyword evidence="5 7" id="KW-0807">Transducer</keyword>
<dbReference type="PROSITE" id="PS50111">
    <property type="entry name" value="CHEMOTAXIS_TRANSDUC_2"/>
    <property type="match status" value="1"/>
</dbReference>
<accession>A0A944DA13</accession>
<dbReference type="CDD" id="cd06225">
    <property type="entry name" value="HAMP"/>
    <property type="match status" value="1"/>
</dbReference>
<feature type="domain" description="HAMP" evidence="10">
    <location>
        <begin position="346"/>
        <end position="398"/>
    </location>
</feature>
<evidence type="ECO:0000256" key="8">
    <source>
        <dbReference type="SAM" id="Phobius"/>
    </source>
</evidence>
<keyword evidence="3 8" id="KW-1133">Transmembrane helix</keyword>
<dbReference type="Pfam" id="PF00015">
    <property type="entry name" value="MCPsignal"/>
    <property type="match status" value="1"/>
</dbReference>
<sequence>MMTFLFSPAVALLNRLRYPWKFASLALVSMLAIGFLLAGLIDAKRTEMRALQNETVAVGALAKVMDFVQVAQQHGGLSAAVLGGRDAALEARLASTRESVASAIAAVDTAYAQAGASDGVMALWAKSKAQWQSIADNGMSMAQVDNRAAHSQLVAHALEGVRRMGDELGLTTDASADSSILIGALLRGMPDTGERLGRLRAIGSGALSAMLINADTSFQLSVQIGELNKTLDDLDENLARAAEANPALTAAIGGMRQELTTAVAQMRGELTRILENNFDTAPAAFFEIGTKAMDLVFGQATQVMLPTVQQLLETRYAHARQDFVVAMGVSLFAVLMLLYVATAAYLAILGSVRELSAGARALAGGDLTARIAFTARDELREVADQFNGMANAFADVIRQVQSGAAQVSQASTALAQSSAQVAHSSEQQSDAASSMAAAVEEMTVGIDEISRHAGVAEDISTRSGALSDDGAHVVSETVAEMEQIARGVNDAADVIEKLGAASEQISSIVKAIKEIADQTNLLALNAAIEAARAGETGRGFAVVADEVRKLAERTGRATEEISTMVSAVQQGTSDAVASMHHGVARVRNGVELTSRAGGSMEQIRDGARQVVASVSDISLALREQSAASTEIARNVERIAQMAEENNAAVSETASTANRLEGLASQLQGNVARFRV</sequence>